<dbReference type="EC" id="2.7.13.3" evidence="3"/>
<keyword evidence="8" id="KW-0067">ATP-binding</keyword>
<comment type="catalytic activity">
    <reaction evidence="1">
        <text>ATP + protein L-histidine = ADP + protein N-phospho-L-histidine.</text>
        <dbReference type="EC" id="2.7.13.3"/>
    </reaction>
</comment>
<feature type="transmembrane region" description="Helical" evidence="9">
    <location>
        <begin position="95"/>
        <end position="114"/>
    </location>
</feature>
<feature type="transmembrane region" description="Helical" evidence="9">
    <location>
        <begin position="142"/>
        <end position="161"/>
    </location>
</feature>
<dbReference type="CDD" id="cd00082">
    <property type="entry name" value="HisKA"/>
    <property type="match status" value="1"/>
</dbReference>
<evidence type="ECO:0000256" key="5">
    <source>
        <dbReference type="ARBA" id="ARBA00022679"/>
    </source>
</evidence>
<evidence type="ECO:0000256" key="6">
    <source>
        <dbReference type="ARBA" id="ARBA00022741"/>
    </source>
</evidence>
<sequence length="468" mass="51299">MAMTEDRSSMHWLRRNFLAGRMPGDPSGQVRLQTLVILRWLAIAGQLAAVLVVHFGMGFPLPLGLCLAVIAASAWLNVFLTLRYRSATRLPDWQAAVYLAIDLAQLAILLFLTGGLQNPFALLFMAPVTISATTLSLRSTGFLLAQAFTYVTLLSWFHMPLPWRPGEEPQLPSLYVTGHWLALLLGLGFMAAYAWRISQESRRMSAALSATQLVLARAQRLSALDGLAAAAAHELGTPLGTISLVTKELMRGQMGEQEMKEDLALLHSQAERCKDILSRLSRQPDGADVIYSRLPLHALLDEVVAPHRDMDVVFHIDVIADEDGASEPEIWRRPEMLYGLGNFIENAADFAREEVSVTAHYGKGHISIVITDDGPGFAPDVLEKLGEPYVTTRPRKRTALADPDSGHEGMGLGFFIGKTLLERTGATVEIGNRNDARAGARLAMRWPRRAIEADPAFPEQGEAAHKAG</sequence>
<dbReference type="GO" id="GO:0005524">
    <property type="term" value="F:ATP binding"/>
    <property type="evidence" value="ECO:0007669"/>
    <property type="project" value="UniProtKB-KW"/>
</dbReference>
<dbReference type="SUPFAM" id="SSF47384">
    <property type="entry name" value="Homodimeric domain of signal transducing histidine kinase"/>
    <property type="match status" value="1"/>
</dbReference>
<dbReference type="InterPro" id="IPR036097">
    <property type="entry name" value="HisK_dim/P_sf"/>
</dbReference>
<dbReference type="GO" id="GO:0000155">
    <property type="term" value="F:phosphorelay sensor kinase activity"/>
    <property type="evidence" value="ECO:0007669"/>
    <property type="project" value="InterPro"/>
</dbReference>
<dbReference type="Pfam" id="PF02518">
    <property type="entry name" value="HATPase_c"/>
    <property type="match status" value="1"/>
</dbReference>
<feature type="transmembrane region" description="Helical" evidence="9">
    <location>
        <begin position="36"/>
        <end position="55"/>
    </location>
</feature>
<gene>
    <name evidence="11" type="ordered locus">Plav_0017</name>
</gene>
<dbReference type="InterPro" id="IPR036890">
    <property type="entry name" value="HATPase_C_sf"/>
</dbReference>
<dbReference type="Proteomes" id="UP000006377">
    <property type="component" value="Chromosome"/>
</dbReference>
<dbReference type="InterPro" id="IPR003661">
    <property type="entry name" value="HisK_dim/P_dom"/>
</dbReference>
<dbReference type="HOGENOM" id="CLU_046130_1_1_5"/>
<dbReference type="SMART" id="SM00388">
    <property type="entry name" value="HisKA"/>
    <property type="match status" value="1"/>
</dbReference>
<dbReference type="InterPro" id="IPR047770">
    <property type="entry name" value="RegB"/>
</dbReference>
<keyword evidence="9" id="KW-0812">Transmembrane</keyword>
<evidence type="ECO:0000256" key="4">
    <source>
        <dbReference type="ARBA" id="ARBA00022475"/>
    </source>
</evidence>
<keyword evidence="5" id="KW-0808">Transferase</keyword>
<dbReference type="NCBIfam" id="NF033792">
    <property type="entry name" value="ActS_PrrB_HisK"/>
    <property type="match status" value="1"/>
</dbReference>
<comment type="subcellular location">
    <subcellularLocation>
        <location evidence="2">Cell membrane</location>
        <topology evidence="2">Multi-pass membrane protein</topology>
    </subcellularLocation>
</comment>
<reference evidence="11 12" key="1">
    <citation type="journal article" date="2011" name="Stand. Genomic Sci.">
        <title>Complete genome sequence of Parvibaculum lavamentivorans type strain (DS-1(T)).</title>
        <authorList>
            <person name="Schleheck D."/>
            <person name="Weiss M."/>
            <person name="Pitluck S."/>
            <person name="Bruce D."/>
            <person name="Land M.L."/>
            <person name="Han S."/>
            <person name="Saunders E."/>
            <person name="Tapia R."/>
            <person name="Detter C."/>
            <person name="Brettin T."/>
            <person name="Han J."/>
            <person name="Woyke T."/>
            <person name="Goodwin L."/>
            <person name="Pennacchio L."/>
            <person name="Nolan M."/>
            <person name="Cook A.M."/>
            <person name="Kjelleberg S."/>
            <person name="Thomas T."/>
        </authorList>
    </citation>
    <scope>NUCLEOTIDE SEQUENCE [LARGE SCALE GENOMIC DNA]</scope>
    <source>
        <strain evidence="12">DS-1 / DSM 13023 / NCIMB 13966</strain>
    </source>
</reference>
<keyword evidence="6" id="KW-0547">Nucleotide-binding</keyword>
<evidence type="ECO:0000256" key="1">
    <source>
        <dbReference type="ARBA" id="ARBA00000085"/>
    </source>
</evidence>
<keyword evidence="9" id="KW-0472">Membrane</keyword>
<evidence type="ECO:0000259" key="10">
    <source>
        <dbReference type="PROSITE" id="PS50109"/>
    </source>
</evidence>
<dbReference type="Gene3D" id="3.30.565.10">
    <property type="entry name" value="Histidine kinase-like ATPase, C-terminal domain"/>
    <property type="match status" value="1"/>
</dbReference>
<feature type="transmembrane region" description="Helical" evidence="9">
    <location>
        <begin position="61"/>
        <end position="83"/>
    </location>
</feature>
<dbReference type="GO" id="GO:0005886">
    <property type="term" value="C:plasma membrane"/>
    <property type="evidence" value="ECO:0007669"/>
    <property type="project" value="UniProtKB-SubCell"/>
</dbReference>
<dbReference type="RefSeq" id="WP_011994931.1">
    <property type="nucleotide sequence ID" value="NC_009719.1"/>
</dbReference>
<dbReference type="eggNOG" id="COG4191">
    <property type="taxonomic scope" value="Bacteria"/>
</dbReference>
<feature type="transmembrane region" description="Helical" evidence="9">
    <location>
        <begin position="173"/>
        <end position="195"/>
    </location>
</feature>
<feature type="domain" description="Histidine kinase" evidence="10">
    <location>
        <begin position="230"/>
        <end position="450"/>
    </location>
</feature>
<dbReference type="PANTHER" id="PTHR44936">
    <property type="entry name" value="SENSOR PROTEIN CREC"/>
    <property type="match status" value="1"/>
</dbReference>
<dbReference type="InterPro" id="IPR005467">
    <property type="entry name" value="His_kinase_dom"/>
</dbReference>
<dbReference type="Gene3D" id="1.10.287.130">
    <property type="match status" value="1"/>
</dbReference>
<dbReference type="STRING" id="402881.Plav_0017"/>
<dbReference type="AlphaFoldDB" id="A7HP07"/>
<keyword evidence="4" id="KW-1003">Cell membrane</keyword>
<evidence type="ECO:0000313" key="11">
    <source>
        <dbReference type="EMBL" id="ABS61640.1"/>
    </source>
</evidence>
<dbReference type="KEGG" id="pla:Plav_0017"/>
<dbReference type="InterPro" id="IPR003594">
    <property type="entry name" value="HATPase_dom"/>
</dbReference>
<evidence type="ECO:0000256" key="2">
    <source>
        <dbReference type="ARBA" id="ARBA00004651"/>
    </source>
</evidence>
<evidence type="ECO:0000256" key="7">
    <source>
        <dbReference type="ARBA" id="ARBA00022777"/>
    </source>
</evidence>
<evidence type="ECO:0000256" key="3">
    <source>
        <dbReference type="ARBA" id="ARBA00012438"/>
    </source>
</evidence>
<dbReference type="PANTHER" id="PTHR44936:SF10">
    <property type="entry name" value="SENSOR PROTEIN RSTB"/>
    <property type="match status" value="1"/>
</dbReference>
<keyword evidence="12" id="KW-1185">Reference proteome</keyword>
<organism evidence="11 12">
    <name type="scientific">Parvibaculum lavamentivorans (strain DS-1 / DSM 13023 / NCIMB 13966)</name>
    <dbReference type="NCBI Taxonomy" id="402881"/>
    <lineage>
        <taxon>Bacteria</taxon>
        <taxon>Pseudomonadati</taxon>
        <taxon>Pseudomonadota</taxon>
        <taxon>Alphaproteobacteria</taxon>
        <taxon>Hyphomicrobiales</taxon>
        <taxon>Parvibaculaceae</taxon>
        <taxon>Parvibaculum</taxon>
    </lineage>
</organism>
<dbReference type="Pfam" id="PF00512">
    <property type="entry name" value="HisKA"/>
    <property type="match status" value="1"/>
</dbReference>
<dbReference type="EMBL" id="CP000774">
    <property type="protein sequence ID" value="ABS61640.1"/>
    <property type="molecule type" value="Genomic_DNA"/>
</dbReference>
<dbReference type="InterPro" id="IPR050980">
    <property type="entry name" value="2C_sensor_his_kinase"/>
</dbReference>
<feature type="transmembrane region" description="Helical" evidence="9">
    <location>
        <begin position="120"/>
        <end position="137"/>
    </location>
</feature>
<evidence type="ECO:0000256" key="9">
    <source>
        <dbReference type="SAM" id="Phobius"/>
    </source>
</evidence>
<proteinExistence type="predicted"/>
<dbReference type="SUPFAM" id="SSF55874">
    <property type="entry name" value="ATPase domain of HSP90 chaperone/DNA topoisomerase II/histidine kinase"/>
    <property type="match status" value="1"/>
</dbReference>
<evidence type="ECO:0000256" key="8">
    <source>
        <dbReference type="ARBA" id="ARBA00022840"/>
    </source>
</evidence>
<evidence type="ECO:0000313" key="12">
    <source>
        <dbReference type="Proteomes" id="UP000006377"/>
    </source>
</evidence>
<dbReference type="SMART" id="SM00387">
    <property type="entry name" value="HATPase_c"/>
    <property type="match status" value="1"/>
</dbReference>
<accession>A7HP07</accession>
<name>A7HP07_PARL1</name>
<dbReference type="PROSITE" id="PS50109">
    <property type="entry name" value="HIS_KIN"/>
    <property type="match status" value="1"/>
</dbReference>
<keyword evidence="9" id="KW-1133">Transmembrane helix</keyword>
<protein>
    <recommendedName>
        <fullName evidence="3">histidine kinase</fullName>
        <ecNumber evidence="3">2.7.13.3</ecNumber>
    </recommendedName>
</protein>
<keyword evidence="7 11" id="KW-0418">Kinase</keyword>